<protein>
    <submittedName>
        <fullName evidence="2">Uncharacterized protein</fullName>
    </submittedName>
</protein>
<reference evidence="2" key="1">
    <citation type="submission" date="2015-09" db="EMBL/GenBank/DDBJ databases">
        <title>De novo assembly of Pectinophora gossypiella (Pink Bollworm) gut transcriptome.</title>
        <authorList>
            <person name="Tassone E.E."/>
        </authorList>
    </citation>
    <scope>NUCLEOTIDE SEQUENCE</scope>
</reference>
<dbReference type="AlphaFoldDB" id="A0A1E1WB92"/>
<evidence type="ECO:0000313" key="2">
    <source>
        <dbReference type="EMBL" id="JAT84209.1"/>
    </source>
</evidence>
<feature type="non-terminal residue" evidence="2">
    <location>
        <position position="1"/>
    </location>
</feature>
<gene>
    <name evidence="2" type="ORF">g.19757</name>
</gene>
<dbReference type="OrthoDB" id="343582at2759"/>
<name>A0A1E1WB92_PECGO</name>
<feature type="compositionally biased region" description="Basic and acidic residues" evidence="1">
    <location>
        <begin position="88"/>
        <end position="102"/>
    </location>
</feature>
<feature type="region of interest" description="Disordered" evidence="1">
    <location>
        <begin position="71"/>
        <end position="102"/>
    </location>
</feature>
<organism evidence="2">
    <name type="scientific">Pectinophora gossypiella</name>
    <name type="common">Cotton pink bollworm</name>
    <name type="synonym">Depressaria gossypiella</name>
    <dbReference type="NCBI Taxonomy" id="13191"/>
    <lineage>
        <taxon>Eukaryota</taxon>
        <taxon>Metazoa</taxon>
        <taxon>Ecdysozoa</taxon>
        <taxon>Arthropoda</taxon>
        <taxon>Hexapoda</taxon>
        <taxon>Insecta</taxon>
        <taxon>Pterygota</taxon>
        <taxon>Neoptera</taxon>
        <taxon>Endopterygota</taxon>
        <taxon>Lepidoptera</taxon>
        <taxon>Glossata</taxon>
        <taxon>Ditrysia</taxon>
        <taxon>Gelechioidea</taxon>
        <taxon>Gelechiidae</taxon>
        <taxon>Apatetrinae</taxon>
        <taxon>Pectinophora</taxon>
    </lineage>
</organism>
<accession>A0A1E1WB92</accession>
<feature type="non-terminal residue" evidence="2">
    <location>
        <position position="102"/>
    </location>
</feature>
<proteinExistence type="predicted"/>
<evidence type="ECO:0000256" key="1">
    <source>
        <dbReference type="SAM" id="MobiDB-lite"/>
    </source>
</evidence>
<sequence length="102" mass="11046">EPAPSAPADASNIPEVVNKDVDLRVLPAVETKPAAVGQKRPSTETAEGKAKKNKLDKFDILFGNEDVDLRQLPQVEEVAPPPPSIDSMNDHKLEDISPQRSP</sequence>
<dbReference type="EMBL" id="GDQN01006845">
    <property type="protein sequence ID" value="JAT84209.1"/>
    <property type="molecule type" value="Transcribed_RNA"/>
</dbReference>
<feature type="region of interest" description="Disordered" evidence="1">
    <location>
        <begin position="32"/>
        <end position="51"/>
    </location>
</feature>